<proteinExistence type="inferred from homology"/>
<keyword evidence="5 8" id="KW-0413">Isomerase</keyword>
<evidence type="ECO:0000313" key="12">
    <source>
        <dbReference type="Proteomes" id="UP000516705"/>
    </source>
</evidence>
<evidence type="ECO:0000256" key="3">
    <source>
        <dbReference type="ARBA" id="ARBA00022960"/>
    </source>
</evidence>
<dbReference type="UniPathway" id="UPA00219"/>
<comment type="catalytic activity">
    <reaction evidence="1 8">
        <text>L-glutamate = D-glutamate</text>
        <dbReference type="Rhea" id="RHEA:12813"/>
        <dbReference type="ChEBI" id="CHEBI:29985"/>
        <dbReference type="ChEBI" id="CHEBI:29986"/>
        <dbReference type="EC" id="5.1.1.3"/>
    </reaction>
</comment>
<sequence length="271" mass="29831">MDNRPIGFLDSGVGGLTVVRELKRQLPHESIVYIGDSARAPYGPRPAEQIREYTWQLVKFLLTKDVKMIVIACNTATAVVWEEIKGALDIPVLGVVLPGSSAAIKSSQSGHIGVIGTPMTIASNIYEQKIKHLAPQMNVLSLSCPRFAPIVESNEINSSVAKKIVYESMAPLVGKVDTLVLGCTHYPLLRPIIQNVMGPSVKLIDSGAETVRDVSVLLNYFEINRSREVEDKTEEYYTTASVLGFKEIAEQWLGEEVAVQHVDLDKELEND</sequence>
<dbReference type="PATRIC" id="fig|1304.175.peg.257"/>
<dbReference type="Proteomes" id="UP000027855">
    <property type="component" value="Unassembled WGS sequence"/>
</dbReference>
<feature type="binding site" evidence="8">
    <location>
        <begin position="184"/>
        <end position="185"/>
    </location>
    <ligand>
        <name>substrate</name>
    </ligand>
</feature>
<evidence type="ECO:0000256" key="5">
    <source>
        <dbReference type="ARBA" id="ARBA00023235"/>
    </source>
</evidence>
<dbReference type="HAMAP" id="MF_00258">
    <property type="entry name" value="Glu_racemase"/>
    <property type="match status" value="1"/>
</dbReference>
<evidence type="ECO:0000313" key="10">
    <source>
        <dbReference type="EMBL" id="QMI50320.1"/>
    </source>
</evidence>
<reference evidence="10 12" key="2">
    <citation type="journal article" date="2020" name="Microbiol. Resour. Announc.">
        <title>Complete Genome Sequence of Streptococcus salivarius DB-B5, a Novel Probiotic Candidate Isolated from the Supragingival Plaque of a Healthy Female Subject.</title>
        <authorList>
            <person name="Fields F.R."/>
            <person name="Li X."/>
            <person name="Navarre W.W."/>
            <person name="Naito M."/>
        </authorList>
    </citation>
    <scope>NUCLEOTIDE SEQUENCE [LARGE SCALE GENOMIC DNA]</scope>
    <source>
        <strain evidence="10 12">DB-B5</strain>
    </source>
</reference>
<feature type="binding site" evidence="8">
    <location>
        <begin position="74"/>
        <end position="75"/>
    </location>
    <ligand>
        <name>substrate</name>
    </ligand>
</feature>
<dbReference type="NCBIfam" id="TIGR00067">
    <property type="entry name" value="glut_race"/>
    <property type="match status" value="1"/>
</dbReference>
<dbReference type="Gene3D" id="3.40.50.1860">
    <property type="match status" value="2"/>
</dbReference>
<dbReference type="PROSITE" id="PS00924">
    <property type="entry name" value="ASP_GLU_RACEMASE_2"/>
    <property type="match status" value="1"/>
</dbReference>
<dbReference type="SUPFAM" id="SSF53681">
    <property type="entry name" value="Aspartate/glutamate racemase"/>
    <property type="match status" value="2"/>
</dbReference>
<keyword evidence="4 8" id="KW-0573">Peptidoglycan synthesis</keyword>
<dbReference type="GO" id="GO:0008881">
    <property type="term" value="F:glutamate racemase activity"/>
    <property type="evidence" value="ECO:0007669"/>
    <property type="project" value="UniProtKB-UniRule"/>
</dbReference>
<evidence type="ECO:0000256" key="1">
    <source>
        <dbReference type="ARBA" id="ARBA00001602"/>
    </source>
</evidence>
<evidence type="ECO:0000256" key="7">
    <source>
        <dbReference type="ARBA" id="ARBA00070053"/>
    </source>
</evidence>
<keyword evidence="3 8" id="KW-0133">Cell shape</keyword>
<comment type="function">
    <text evidence="8">Provides the (R)-glutamate required for cell wall biosynthesis.</text>
</comment>
<evidence type="ECO:0000256" key="6">
    <source>
        <dbReference type="ARBA" id="ARBA00023316"/>
    </source>
</evidence>
<dbReference type="EC" id="5.1.1.3" evidence="2 8"/>
<dbReference type="GO" id="GO:0008360">
    <property type="term" value="P:regulation of cell shape"/>
    <property type="evidence" value="ECO:0007669"/>
    <property type="project" value="UniProtKB-KW"/>
</dbReference>
<dbReference type="EMBL" id="JJMT01000001">
    <property type="protein sequence ID" value="KEO46897.1"/>
    <property type="molecule type" value="Genomic_DNA"/>
</dbReference>
<dbReference type="InterPro" id="IPR001920">
    <property type="entry name" value="Asp/Glu_race"/>
</dbReference>
<dbReference type="GO" id="GO:0071555">
    <property type="term" value="P:cell wall organization"/>
    <property type="evidence" value="ECO:0007669"/>
    <property type="project" value="UniProtKB-KW"/>
</dbReference>
<name>A0A074J2U2_STRSL</name>
<feature type="binding site" evidence="8">
    <location>
        <begin position="10"/>
        <end position="11"/>
    </location>
    <ligand>
        <name>substrate</name>
    </ligand>
</feature>
<dbReference type="InterPro" id="IPR015942">
    <property type="entry name" value="Asp/Glu/hydantoin_racemase"/>
</dbReference>
<organism evidence="9 11">
    <name type="scientific">Streptococcus salivarius</name>
    <dbReference type="NCBI Taxonomy" id="1304"/>
    <lineage>
        <taxon>Bacteria</taxon>
        <taxon>Bacillati</taxon>
        <taxon>Bacillota</taxon>
        <taxon>Bacilli</taxon>
        <taxon>Lactobacillales</taxon>
        <taxon>Streptococcaceae</taxon>
        <taxon>Streptococcus</taxon>
    </lineage>
</organism>
<evidence type="ECO:0000313" key="9">
    <source>
        <dbReference type="EMBL" id="KEO46897.1"/>
    </source>
</evidence>
<feature type="active site" description="Proton donor/acceptor" evidence="8">
    <location>
        <position position="73"/>
    </location>
</feature>
<dbReference type="GO" id="GO:0009252">
    <property type="term" value="P:peptidoglycan biosynthetic process"/>
    <property type="evidence" value="ECO:0007669"/>
    <property type="project" value="UniProtKB-UniRule"/>
</dbReference>
<feature type="binding site" evidence="8">
    <location>
        <begin position="42"/>
        <end position="43"/>
    </location>
    <ligand>
        <name>substrate</name>
    </ligand>
</feature>
<dbReference type="AlphaFoldDB" id="A0A074J2U2"/>
<dbReference type="PANTHER" id="PTHR21198">
    <property type="entry name" value="GLUTAMATE RACEMASE"/>
    <property type="match status" value="1"/>
</dbReference>
<reference evidence="9 11" key="1">
    <citation type="submission" date="2014-04" db="EMBL/GenBank/DDBJ databases">
        <title>Variable characteristics of bacteriocin-producing Streptococcus salivarius strains isolated from Malaysian subjects.</title>
        <authorList>
            <person name="Philip K."/>
            <person name="Barbour A."/>
        </authorList>
    </citation>
    <scope>NUCLEOTIDE SEQUENCE [LARGE SCALE GENOMIC DNA]</scope>
    <source>
        <strain evidence="9 11">NU10</strain>
    </source>
</reference>
<dbReference type="FunFam" id="3.40.50.1860:FF:000002">
    <property type="entry name" value="Glutamate racemase"/>
    <property type="match status" value="1"/>
</dbReference>
<dbReference type="InterPro" id="IPR033134">
    <property type="entry name" value="Asp/Glu_racemase_AS_2"/>
</dbReference>
<dbReference type="PANTHER" id="PTHR21198:SF2">
    <property type="entry name" value="GLUTAMATE RACEMASE"/>
    <property type="match status" value="1"/>
</dbReference>
<dbReference type="Pfam" id="PF01177">
    <property type="entry name" value="Asp_Glu_race"/>
    <property type="match status" value="1"/>
</dbReference>
<evidence type="ECO:0000256" key="4">
    <source>
        <dbReference type="ARBA" id="ARBA00022984"/>
    </source>
</evidence>
<dbReference type="GO" id="GO:0042802">
    <property type="term" value="F:identical protein binding"/>
    <property type="evidence" value="ECO:0007669"/>
    <property type="project" value="UniProtKB-ARBA"/>
</dbReference>
<dbReference type="InterPro" id="IPR018187">
    <property type="entry name" value="Asp/Glu_racemase_AS_1"/>
</dbReference>
<dbReference type="InterPro" id="IPR004391">
    <property type="entry name" value="Glu_race"/>
</dbReference>
<protein>
    <recommendedName>
        <fullName evidence="7 8">Glutamate racemase</fullName>
        <ecNumber evidence="2 8">5.1.1.3</ecNumber>
    </recommendedName>
</protein>
<dbReference type="Proteomes" id="UP000516705">
    <property type="component" value="Chromosome"/>
</dbReference>
<comment type="pathway">
    <text evidence="8">Cell wall biogenesis; peptidoglycan biosynthesis.</text>
</comment>
<dbReference type="RefSeq" id="WP_037598968.1">
    <property type="nucleotide sequence ID" value="NZ_CACRUJ010000004.1"/>
</dbReference>
<evidence type="ECO:0000256" key="2">
    <source>
        <dbReference type="ARBA" id="ARBA00013090"/>
    </source>
</evidence>
<comment type="similarity">
    <text evidence="8">Belongs to the aspartate/glutamate racemases family.</text>
</comment>
<gene>
    <name evidence="10" type="primary">racE</name>
    <name evidence="8" type="synonym">murI</name>
    <name evidence="9" type="ORF">DL07_00510</name>
    <name evidence="10" type="ORF">HRE60_01235</name>
</gene>
<dbReference type="PROSITE" id="PS00923">
    <property type="entry name" value="ASP_GLU_RACEMASE_1"/>
    <property type="match status" value="1"/>
</dbReference>
<accession>A0A074J2U2</accession>
<dbReference type="NCBIfam" id="NF002035">
    <property type="entry name" value="PRK00865.1-3"/>
    <property type="match status" value="1"/>
</dbReference>
<keyword evidence="6 8" id="KW-0961">Cell wall biogenesis/degradation</keyword>
<dbReference type="EMBL" id="CP054153">
    <property type="protein sequence ID" value="QMI50320.1"/>
    <property type="molecule type" value="Genomic_DNA"/>
</dbReference>
<evidence type="ECO:0000313" key="11">
    <source>
        <dbReference type="Proteomes" id="UP000027855"/>
    </source>
</evidence>
<evidence type="ECO:0000256" key="8">
    <source>
        <dbReference type="HAMAP-Rule" id="MF_00258"/>
    </source>
</evidence>
<feature type="active site" description="Proton donor/acceptor" evidence="8">
    <location>
        <position position="183"/>
    </location>
</feature>